<evidence type="ECO:0008006" key="3">
    <source>
        <dbReference type="Google" id="ProtNLM"/>
    </source>
</evidence>
<proteinExistence type="predicted"/>
<reference evidence="1 2" key="1">
    <citation type="submission" date="2016-07" db="EMBL/GenBank/DDBJ databases">
        <title>Genome and transcriptome analysis of iron-reducing fermentative bacteria Anoxybacter fermentans.</title>
        <authorList>
            <person name="Zeng X."/>
            <person name="Shao Z."/>
        </authorList>
    </citation>
    <scope>NUCLEOTIDE SEQUENCE [LARGE SCALE GENOMIC DNA]</scope>
    <source>
        <strain evidence="1 2">DY22613</strain>
    </source>
</reference>
<organism evidence="1 2">
    <name type="scientific">Anoxybacter fermentans</name>
    <dbReference type="NCBI Taxonomy" id="1323375"/>
    <lineage>
        <taxon>Bacteria</taxon>
        <taxon>Bacillati</taxon>
        <taxon>Bacillota</taxon>
        <taxon>Clostridia</taxon>
        <taxon>Halanaerobiales</taxon>
        <taxon>Anoxybacter</taxon>
    </lineage>
</organism>
<accession>A0A3Q9HSI8</accession>
<evidence type="ECO:0000313" key="2">
    <source>
        <dbReference type="Proteomes" id="UP000267250"/>
    </source>
</evidence>
<dbReference type="EMBL" id="CP016379">
    <property type="protein sequence ID" value="AZR73484.1"/>
    <property type="molecule type" value="Genomic_DNA"/>
</dbReference>
<dbReference type="InterPro" id="IPR022385">
    <property type="entry name" value="Rhs_assc_core"/>
</dbReference>
<dbReference type="Gene3D" id="2.180.10.10">
    <property type="entry name" value="RHS repeat-associated core"/>
    <property type="match status" value="1"/>
</dbReference>
<dbReference type="PANTHER" id="PTHR32305:SF15">
    <property type="entry name" value="PROTEIN RHSA-RELATED"/>
    <property type="match status" value="1"/>
</dbReference>
<protein>
    <recommendedName>
        <fullName evidence="3">RHS repeat-associated core domain-containing protein</fullName>
    </recommendedName>
</protein>
<dbReference type="InterPro" id="IPR050708">
    <property type="entry name" value="T6SS_VgrG/RHS"/>
</dbReference>
<name>A0A3Q9HSI8_9FIRM</name>
<dbReference type="PANTHER" id="PTHR32305">
    <property type="match status" value="1"/>
</dbReference>
<keyword evidence="2" id="KW-1185">Reference proteome</keyword>
<dbReference type="RefSeq" id="WP_127016825.1">
    <property type="nucleotide sequence ID" value="NZ_CP016379.1"/>
</dbReference>
<dbReference type="KEGG" id="aft:BBF96_08865"/>
<evidence type="ECO:0000313" key="1">
    <source>
        <dbReference type="EMBL" id="AZR73484.1"/>
    </source>
</evidence>
<dbReference type="NCBIfam" id="TIGR03696">
    <property type="entry name" value="Rhs_assc_core"/>
    <property type="match status" value="1"/>
</dbReference>
<gene>
    <name evidence="1" type="ORF">BBF96_08865</name>
</gene>
<dbReference type="OrthoDB" id="9815752at2"/>
<dbReference type="Proteomes" id="UP000267250">
    <property type="component" value="Chromosome"/>
</dbReference>
<sequence length="363" mass="41217">MTDGTGKVVWEQGYLPFGEDLHKPGTSVVDFEVETRYKFTGQRQVIGIGLYYYGARYYDPETGRFITEDVYRGNLINPLSQNLYIYVLQNPLKYVDPLGYMANLTAGTGGITSKITDEDIERLKKIVEEDDRLTEEEKVDLKDTFNQIKANNTEIENLDLARLKKLYIECKITVDAYIIAGKRLIGENLEKLQLSESEKVFYDINWNVKFKTAKKHGDKDTLAYLLEQKYLGFKYDPNSLTPLMTQFVAYNQKEMFPIRFGISGNLWMLGGSMQMELFEPIKLNPSDVNPSLKFSPLSIGGVSVDLVIGSGDIEVSYGANKYLSIGLLCEKVNNGKYKFRGIAIHVGWGFSPPVNVEMYLPLE</sequence>
<dbReference type="AlphaFoldDB" id="A0A3Q9HSI8"/>